<dbReference type="AlphaFoldDB" id="H8G8S3"/>
<dbReference type="EMBL" id="CM001466">
    <property type="protein sequence ID" value="EHY89439.1"/>
    <property type="molecule type" value="Genomic_DNA"/>
</dbReference>
<reference evidence="4 5" key="1">
    <citation type="journal article" date="2012" name="Stand. Genomic Sci.">
        <title>Genome sequence of the soil bacterium Saccharomonospora azurea type strain (NA-128(T)).</title>
        <authorList>
            <person name="Klenk H.P."/>
            <person name="Held B."/>
            <person name="Lucas S."/>
            <person name="Lapidus A."/>
            <person name="Copeland A."/>
            <person name="Hammon N."/>
            <person name="Pitluck S."/>
            <person name="Goodwin L.A."/>
            <person name="Han C."/>
            <person name="Tapia R."/>
            <person name="Brambilla E.M."/>
            <person name="Potter G."/>
            <person name="Land M."/>
            <person name="Ivanova N."/>
            <person name="Rohde M."/>
            <person name="Goker M."/>
            <person name="Detter J.C."/>
            <person name="Kyrpides N.C."/>
            <person name="Woyke T."/>
        </authorList>
    </citation>
    <scope>NUCLEOTIDE SEQUENCE [LARGE SCALE GENOMIC DNA]</scope>
    <source>
        <strain evidence="4 5">NA-128</strain>
    </source>
</reference>
<comment type="similarity">
    <text evidence="1">Belongs to the Cu-Zn superoxide dismutase family.</text>
</comment>
<evidence type="ECO:0000256" key="1">
    <source>
        <dbReference type="ARBA" id="ARBA00010457"/>
    </source>
</evidence>
<dbReference type="Proteomes" id="UP000004705">
    <property type="component" value="Chromosome"/>
</dbReference>
<evidence type="ECO:0000313" key="4">
    <source>
        <dbReference type="EMBL" id="EHY89439.1"/>
    </source>
</evidence>
<feature type="region of interest" description="Disordered" evidence="2">
    <location>
        <begin position="107"/>
        <end position="128"/>
    </location>
</feature>
<dbReference type="HOGENOM" id="CLU_095346_1_0_11"/>
<evidence type="ECO:0000313" key="5">
    <source>
        <dbReference type="Proteomes" id="UP000004705"/>
    </source>
</evidence>
<proteinExistence type="inferred from homology"/>
<dbReference type="GO" id="GO:0046872">
    <property type="term" value="F:metal ion binding"/>
    <property type="evidence" value="ECO:0007669"/>
    <property type="project" value="InterPro"/>
</dbReference>
<keyword evidence="3" id="KW-0732">Signal</keyword>
<name>H8G8S3_9PSEU</name>
<accession>H8G8S3</accession>
<dbReference type="OrthoDB" id="3297424at2"/>
<evidence type="ECO:0000256" key="2">
    <source>
        <dbReference type="SAM" id="MobiDB-lite"/>
    </source>
</evidence>
<dbReference type="GO" id="GO:0006801">
    <property type="term" value="P:superoxide metabolic process"/>
    <property type="evidence" value="ECO:0007669"/>
    <property type="project" value="InterPro"/>
</dbReference>
<evidence type="ECO:0000256" key="3">
    <source>
        <dbReference type="SAM" id="SignalP"/>
    </source>
</evidence>
<sequence length="194" mass="20411">MRSRIIAVLTTLVTAATMTVATAPGAPGASAASTDDNRLTAVVTTFQDHHHGKAVTYDARLVPVGALAGVAVRRSKSDTVTELEVYGLSPHRAYGAHAHVKPCGPTGAAAGSHYQHVQDPKQPSTDPAYANAENEIWLDFRTDSYGAGSAKSEVAWTFDERRPASVVIHERTTSTSEGEAGTAGNRLACINVPF</sequence>
<dbReference type="Gene3D" id="2.60.40.200">
    <property type="entry name" value="Superoxide dismutase, copper/zinc binding domain"/>
    <property type="match status" value="1"/>
</dbReference>
<dbReference type="InterPro" id="IPR036423">
    <property type="entry name" value="SOD-like_Cu/Zn_dom_sf"/>
</dbReference>
<dbReference type="RefSeq" id="WP_005442070.1">
    <property type="nucleotide sequence ID" value="NZ_CM001466.1"/>
</dbReference>
<organism evidence="4 5">
    <name type="scientific">Saccharomonospora azurea NA-128</name>
    <dbReference type="NCBI Taxonomy" id="882081"/>
    <lineage>
        <taxon>Bacteria</taxon>
        <taxon>Bacillati</taxon>
        <taxon>Actinomycetota</taxon>
        <taxon>Actinomycetes</taxon>
        <taxon>Pseudonocardiales</taxon>
        <taxon>Pseudonocardiaceae</taxon>
        <taxon>Saccharomonospora</taxon>
    </lineage>
</organism>
<feature type="chain" id="PRO_5038630330" evidence="3">
    <location>
        <begin position="24"/>
        <end position="194"/>
    </location>
</feature>
<keyword evidence="5" id="KW-1185">Reference proteome</keyword>
<gene>
    <name evidence="4" type="ORF">SacazDRAFT_02544</name>
</gene>
<dbReference type="SUPFAM" id="SSF49329">
    <property type="entry name" value="Cu,Zn superoxide dismutase-like"/>
    <property type="match status" value="1"/>
</dbReference>
<feature type="signal peptide" evidence="3">
    <location>
        <begin position="1"/>
        <end position="23"/>
    </location>
</feature>
<protein>
    <submittedName>
        <fullName evidence="4">Copper/zinc superoxide dismutase (SODC)</fullName>
    </submittedName>
</protein>